<dbReference type="EMBL" id="JBFNQD010000008">
    <property type="protein sequence ID" value="MEW9308172.1"/>
    <property type="molecule type" value="Genomic_DNA"/>
</dbReference>
<organism evidence="4 5">
    <name type="scientific">Labrys neptuniae</name>
    <dbReference type="NCBI Taxonomy" id="376174"/>
    <lineage>
        <taxon>Bacteria</taxon>
        <taxon>Pseudomonadati</taxon>
        <taxon>Pseudomonadota</taxon>
        <taxon>Alphaproteobacteria</taxon>
        <taxon>Hyphomicrobiales</taxon>
        <taxon>Xanthobacteraceae</taxon>
        <taxon>Labrys</taxon>
    </lineage>
</organism>
<protein>
    <submittedName>
        <fullName evidence="4">Glycosyltransferase</fullName>
        <ecNumber evidence="4">2.4.-.-</ecNumber>
    </submittedName>
</protein>
<dbReference type="GO" id="GO:0016757">
    <property type="term" value="F:glycosyltransferase activity"/>
    <property type="evidence" value="ECO:0007669"/>
    <property type="project" value="UniProtKB-KW"/>
</dbReference>
<feature type="domain" description="Glycosyl transferase family 1" evidence="1">
    <location>
        <begin position="1061"/>
        <end position="1209"/>
    </location>
</feature>
<name>A0ABV3PRA1_9HYPH</name>
<evidence type="ECO:0000259" key="1">
    <source>
        <dbReference type="Pfam" id="PF00534"/>
    </source>
</evidence>
<dbReference type="Pfam" id="PF00534">
    <property type="entry name" value="Glycos_transf_1"/>
    <property type="match status" value="1"/>
</dbReference>
<dbReference type="SUPFAM" id="SSF53756">
    <property type="entry name" value="UDP-Glycosyltransferase/glycogen phosphorylase"/>
    <property type="match status" value="2"/>
</dbReference>
<comment type="caution">
    <text evidence="4">The sequence shown here is derived from an EMBL/GenBank/DDBJ whole genome shotgun (WGS) entry which is preliminary data.</text>
</comment>
<dbReference type="EC" id="2.4.-.-" evidence="4"/>
<keyword evidence="5" id="KW-1185">Reference proteome</keyword>
<sequence>MPSFASSGHQANPDLNLPSDFDWQVYVSAHTDLQSFSQARAEKHYASHGAAEGRLYSEKGIGHYIAELEAEHGKLPELFDWKEYIERYSDLSSLGSSYAAARHFLLHGRKEGRVPYQFDADLYRALYFKGIQIPNDALLEHYQSIGKPAGAVATLDQLAQSEGLQDGYWLRFLNLEEFNLLNSRWVGEAANKQEALQAMIREGFERLAPISFVHAFDPVYFADANPAQAGKTSAELYQYWLFTGLKAKVPGNAAEHLKLHGLALLEYPAGFDWRAYGSRPGVTPKHRWDLLYHLTVNDAIPAHEIPLGPSGGQDFLLALAGALKARNPDRAASLYAFLDRKGPLGPVERERWADCLAAREKWEEALPLYRQAIDAGSIQVQTAVKAIEAALKLREPEQAVEVLLQTRTASGGDIRWREALRQTIDAAFREAWMAAEELYAKERRQEADDVMTKVVADIASWWNTFDPPGPPLPATPDQRVVMLANVDLRQCTQYRVTQKIEIAKVAGLKLEVYTQAEVDDFITAMPGASAAIFYRLPALPSNIRAISICRALGIPSYYDIDDLIFDGTHYPEPIETYGASVSKSFYHSLQMGVPLFRAALAMCDYGIASTTLLAGYMEKLVRTGRCFVLPNGIDSHDADHFQQRIPRVRRNDDVVLFYGSGTKAHNSDFLDLVGGPLLNLMERHPNVRLMVVGYLSLDERFDAVRERITQLEWTKDVQSYWSLLAEADVNMAVLVPAPTTNGKSEIKWLEAAAFNVPSVVSATHRYEEVLEDGVDAFLARTPEEWETALETLIRSPERRQAMAEAARAKAVSFHSLERNAERFKELLAPAFNRSDTRLQLSRRKKRILFFNIFFPPQTIGGSTRVIRDNIDSFIGSNFATECDFAVMTSDNDNRRPYQLRVENYKGIPVFRANSPIEDIQEWRPFNERYGQLFARVLEFWRPDLVHIHSPQRGSASLMTACIRAGVPYINTVHDGWWVSDYNFLTDITGAPVEPEEALPSRPPFGKSIGRSLERRRRLRILLERSAAILGVSDAFTQIMHRAGYPAARSVPNGVPAMERVRKTRSPNGKVRLVQVSGETHHKGFHLVQAAFKQGRFANLELTIVDHQRFGGPVLETRWGETLVRFVGKTKQEDMHTLYAQQDVLLVPSVWPESFGLVSREATSAGLWVIASDRGAIGEGIEHGVNGWVLDVATIEPLLSTLEEINASPERYLASPPALAVKPRTAADQARDLIAIYRDILKRAPEQEPWPYFMTGDFVEDEDASQEDRDWLKGKRKTFFADFGSTKGSGTR</sequence>
<dbReference type="Proteomes" id="UP001555786">
    <property type="component" value="Unassembled WGS sequence"/>
</dbReference>
<dbReference type="InterPro" id="IPR001296">
    <property type="entry name" value="Glyco_trans_1"/>
</dbReference>
<evidence type="ECO:0000313" key="5">
    <source>
        <dbReference type="Proteomes" id="UP001555786"/>
    </source>
</evidence>
<gene>
    <name evidence="4" type="ORF">ABXS05_21635</name>
</gene>
<feature type="domain" description="Glycosyltransferase subfamily 4-like N-terminal" evidence="3">
    <location>
        <begin position="881"/>
        <end position="1053"/>
    </location>
</feature>
<dbReference type="Gene3D" id="3.40.50.2000">
    <property type="entry name" value="Glycogen Phosphorylase B"/>
    <property type="match status" value="4"/>
</dbReference>
<dbReference type="InterPro" id="IPR028098">
    <property type="entry name" value="Glyco_trans_4-like_N"/>
</dbReference>
<dbReference type="PANTHER" id="PTHR45947:SF3">
    <property type="entry name" value="SULFOQUINOVOSYL TRANSFERASE SQD2"/>
    <property type="match status" value="1"/>
</dbReference>
<accession>A0ABV3PRA1</accession>
<dbReference type="Pfam" id="PF13524">
    <property type="entry name" value="Glyco_trans_1_2"/>
    <property type="match status" value="1"/>
</dbReference>
<reference evidence="4 5" key="1">
    <citation type="submission" date="2024-07" db="EMBL/GenBank/DDBJ databases">
        <title>Description of Labrys sedimenti sp. nov., isolated from a diclofenac-degrading enrichment culture.</title>
        <authorList>
            <person name="Tancsics A."/>
            <person name="Csepanyi A."/>
        </authorList>
    </citation>
    <scope>NUCLEOTIDE SEQUENCE [LARGE SCALE GENOMIC DNA]</scope>
    <source>
        <strain evidence="4 5">LMG 23578</strain>
    </source>
</reference>
<dbReference type="Pfam" id="PF13579">
    <property type="entry name" value="Glyco_trans_4_4"/>
    <property type="match status" value="1"/>
</dbReference>
<feature type="domain" description="Spore protein YkvP/CgeB glycosyl transferase-like" evidence="2">
    <location>
        <begin position="679"/>
        <end position="823"/>
    </location>
</feature>
<keyword evidence="4" id="KW-0328">Glycosyltransferase</keyword>
<proteinExistence type="predicted"/>
<dbReference type="InterPro" id="IPR050194">
    <property type="entry name" value="Glycosyltransferase_grp1"/>
</dbReference>
<evidence type="ECO:0000259" key="2">
    <source>
        <dbReference type="Pfam" id="PF13524"/>
    </source>
</evidence>
<evidence type="ECO:0000259" key="3">
    <source>
        <dbReference type="Pfam" id="PF13579"/>
    </source>
</evidence>
<dbReference type="RefSeq" id="WP_367625358.1">
    <property type="nucleotide sequence ID" value="NZ_JBFNQD010000008.1"/>
</dbReference>
<dbReference type="PANTHER" id="PTHR45947">
    <property type="entry name" value="SULFOQUINOVOSYL TRANSFERASE SQD2"/>
    <property type="match status" value="1"/>
</dbReference>
<evidence type="ECO:0000313" key="4">
    <source>
        <dbReference type="EMBL" id="MEW9308172.1"/>
    </source>
</evidence>
<keyword evidence="4" id="KW-0808">Transferase</keyword>
<dbReference type="InterPro" id="IPR055259">
    <property type="entry name" value="YkvP/CgeB_Glyco_trans-like"/>
</dbReference>